<reference evidence="3" key="1">
    <citation type="submission" date="2023-10" db="EMBL/GenBank/DDBJ databases">
        <authorList>
            <person name="Chen Y."/>
            <person name="Shah S."/>
            <person name="Dougan E. K."/>
            <person name="Thang M."/>
            <person name="Chan C."/>
        </authorList>
    </citation>
    <scope>NUCLEOTIDE SEQUENCE [LARGE SCALE GENOMIC DNA]</scope>
</reference>
<comment type="caution">
    <text evidence="3">The sequence shown here is derived from an EMBL/GenBank/DDBJ whole genome shotgun (WGS) entry which is preliminary data.</text>
</comment>
<keyword evidence="4" id="KW-1185">Reference proteome</keyword>
<evidence type="ECO:0000256" key="1">
    <source>
        <dbReference type="SAM" id="MobiDB-lite"/>
    </source>
</evidence>
<protein>
    <submittedName>
        <fullName evidence="3">Uncharacterized protein</fullName>
    </submittedName>
</protein>
<gene>
    <name evidence="3" type="ORF">PCOR1329_LOCUS80878</name>
</gene>
<feature type="signal peptide" evidence="2">
    <location>
        <begin position="1"/>
        <end position="20"/>
    </location>
</feature>
<feature type="compositionally biased region" description="Low complexity" evidence="1">
    <location>
        <begin position="144"/>
        <end position="156"/>
    </location>
</feature>
<organism evidence="3 4">
    <name type="scientific">Prorocentrum cordatum</name>
    <dbReference type="NCBI Taxonomy" id="2364126"/>
    <lineage>
        <taxon>Eukaryota</taxon>
        <taxon>Sar</taxon>
        <taxon>Alveolata</taxon>
        <taxon>Dinophyceae</taxon>
        <taxon>Prorocentrales</taxon>
        <taxon>Prorocentraceae</taxon>
        <taxon>Prorocentrum</taxon>
    </lineage>
</organism>
<feature type="compositionally biased region" description="Gly residues" evidence="1">
    <location>
        <begin position="157"/>
        <end position="167"/>
    </location>
</feature>
<proteinExistence type="predicted"/>
<feature type="chain" id="PRO_5045162207" evidence="2">
    <location>
        <begin position="21"/>
        <end position="167"/>
    </location>
</feature>
<evidence type="ECO:0000313" key="4">
    <source>
        <dbReference type="Proteomes" id="UP001189429"/>
    </source>
</evidence>
<keyword evidence="2" id="KW-0732">Signal</keyword>
<feature type="region of interest" description="Disordered" evidence="1">
    <location>
        <begin position="133"/>
        <end position="167"/>
    </location>
</feature>
<evidence type="ECO:0000256" key="2">
    <source>
        <dbReference type="SAM" id="SignalP"/>
    </source>
</evidence>
<dbReference type="Proteomes" id="UP001189429">
    <property type="component" value="Unassembled WGS sequence"/>
</dbReference>
<dbReference type="EMBL" id="CAUYUJ010021503">
    <property type="protein sequence ID" value="CAK0905022.1"/>
    <property type="molecule type" value="Genomic_DNA"/>
</dbReference>
<sequence>MVASRLFAAMMVALVASAAAGEPAGAEGGIYTISAMYRRLRATTQSTAAVERSLTDKRLHREEGMEPILLGASRLGESVGEEDLYDVTLKGDTEVPCGKGNSPCIIDCQCCSNRCALTKTCAPVPNFTLRGEPGPRLGVGAPPTTVTQTSITTTTTEGGGGGILGFR</sequence>
<evidence type="ECO:0000313" key="3">
    <source>
        <dbReference type="EMBL" id="CAK0905022.1"/>
    </source>
</evidence>
<name>A0ABN9XY37_9DINO</name>
<accession>A0ABN9XY37</accession>